<gene>
    <name evidence="8" type="ORF">K437DRAFT_265164</name>
</gene>
<dbReference type="OrthoDB" id="19981at2759"/>
<evidence type="ECO:0000256" key="6">
    <source>
        <dbReference type="SAM" id="MobiDB-lite"/>
    </source>
</evidence>
<dbReference type="Proteomes" id="UP000027361">
    <property type="component" value="Unassembled WGS sequence"/>
</dbReference>
<comment type="subcellular location">
    <subcellularLocation>
        <location evidence="1">Endoplasmic reticulum membrane</location>
        <topology evidence="1">Multi-pass membrane protein</topology>
    </subcellularLocation>
</comment>
<feature type="region of interest" description="Disordered" evidence="6">
    <location>
        <begin position="229"/>
        <end position="256"/>
    </location>
</feature>
<keyword evidence="9" id="KW-1185">Reference proteome</keyword>
<feature type="region of interest" description="Disordered" evidence="6">
    <location>
        <begin position="510"/>
        <end position="531"/>
    </location>
</feature>
<reference evidence="8 9" key="1">
    <citation type="submission" date="2014-05" db="EMBL/GenBank/DDBJ databases">
        <title>Draft genome sequence of a rare smut relative, Tilletiaria anomala UBC 951.</title>
        <authorList>
            <consortium name="DOE Joint Genome Institute"/>
            <person name="Toome M."/>
            <person name="Kuo A."/>
            <person name="Henrissat B."/>
            <person name="Lipzen A."/>
            <person name="Tritt A."/>
            <person name="Yoshinaga Y."/>
            <person name="Zane M."/>
            <person name="Barry K."/>
            <person name="Grigoriev I.V."/>
            <person name="Spatafora J.W."/>
            <person name="Aimea M.C."/>
        </authorList>
    </citation>
    <scope>NUCLEOTIDE SEQUENCE [LARGE SCALE GENOMIC DNA]</scope>
    <source>
        <strain evidence="8 9">UBC 951</strain>
    </source>
</reference>
<dbReference type="RefSeq" id="XP_013240241.1">
    <property type="nucleotide sequence ID" value="XM_013384787.1"/>
</dbReference>
<dbReference type="Pfam" id="PF11712">
    <property type="entry name" value="Vma12"/>
    <property type="match status" value="1"/>
</dbReference>
<keyword evidence="2 7" id="KW-0812">Transmembrane</keyword>
<dbReference type="GeneID" id="25265735"/>
<keyword evidence="3" id="KW-0256">Endoplasmic reticulum</keyword>
<comment type="caution">
    <text evidence="8">The sequence shown here is derived from an EMBL/GenBank/DDBJ whole genome shotgun (WGS) entry which is preliminary data.</text>
</comment>
<proteinExistence type="predicted"/>
<evidence type="ECO:0000313" key="9">
    <source>
        <dbReference type="Proteomes" id="UP000027361"/>
    </source>
</evidence>
<feature type="region of interest" description="Disordered" evidence="6">
    <location>
        <begin position="81"/>
        <end position="121"/>
    </location>
</feature>
<keyword evidence="5 7" id="KW-0472">Membrane</keyword>
<sequence length="531" mass="56698">MTPKRAFLNHFNSFGAHRQQEKPVKSAKGPAKCQPLLREYQRPASLYSSTFKCLEGSSPAGPHFSQQRFSGTLADLRHLLFVSGPGDGQPAASGSGSASKAPSSASPADSADGEGDREWGSSADHWILPTALRRSIQDALEHPLPAPDGWPQQEPSVIVAMTGSSPAIPPTEQRVQPENACIAQPAAAPDAKVVVLHHHVLRDVAKRMWALTGDTRTLARLQVALSTPAPVSSCKGRTSTSENANATPQKADSNDDASWTRYTLSSLVHGATLYLPPKPKFVRSPELEASLARIKAQLEADEYARMTSFAGDSLAPSLTAGWTFKGSSAAAPYTISTHATPHLRSGMNPPVVPMERGAQLLTPEQEAQEWAYTRSIISAIANVLLSMCAVAVAAWFAGNSGGLAPPARALVAFAGALLVGFAETVVYMRYFRGQEAKRARKKRRLLDLGDEKKEENYRSSTSGRLLDDEALALLRQQQEAAIDALIAEQQAARSVSGSVNAVKEAPVALAGTEKAPAAPKGARKRKNIIKK</sequence>
<organism evidence="8 9">
    <name type="scientific">Tilletiaria anomala (strain ATCC 24038 / CBS 436.72 / UBC 951)</name>
    <dbReference type="NCBI Taxonomy" id="1037660"/>
    <lineage>
        <taxon>Eukaryota</taxon>
        <taxon>Fungi</taxon>
        <taxon>Dikarya</taxon>
        <taxon>Basidiomycota</taxon>
        <taxon>Ustilaginomycotina</taxon>
        <taxon>Exobasidiomycetes</taxon>
        <taxon>Georgefischeriales</taxon>
        <taxon>Tilletiariaceae</taxon>
        <taxon>Tilletiaria</taxon>
    </lineage>
</organism>
<evidence type="ECO:0000256" key="5">
    <source>
        <dbReference type="ARBA" id="ARBA00023136"/>
    </source>
</evidence>
<dbReference type="EMBL" id="JMSN01000150">
    <property type="protein sequence ID" value="KDN37032.1"/>
    <property type="molecule type" value="Genomic_DNA"/>
</dbReference>
<accession>A0A066V5L7</accession>
<evidence type="ECO:0000256" key="4">
    <source>
        <dbReference type="ARBA" id="ARBA00022989"/>
    </source>
</evidence>
<dbReference type="GO" id="GO:0070072">
    <property type="term" value="P:vacuolar proton-transporting V-type ATPase complex assembly"/>
    <property type="evidence" value="ECO:0007669"/>
    <property type="project" value="InterPro"/>
</dbReference>
<evidence type="ECO:0000256" key="7">
    <source>
        <dbReference type="SAM" id="Phobius"/>
    </source>
</evidence>
<dbReference type="InterPro" id="IPR021013">
    <property type="entry name" value="ATPase_Vma12"/>
</dbReference>
<evidence type="ECO:0000256" key="1">
    <source>
        <dbReference type="ARBA" id="ARBA00004477"/>
    </source>
</evidence>
<evidence type="ECO:0000256" key="3">
    <source>
        <dbReference type="ARBA" id="ARBA00022824"/>
    </source>
</evidence>
<evidence type="ECO:0000256" key="2">
    <source>
        <dbReference type="ARBA" id="ARBA00022692"/>
    </source>
</evidence>
<feature type="transmembrane region" description="Helical" evidence="7">
    <location>
        <begin position="376"/>
        <end position="397"/>
    </location>
</feature>
<feature type="compositionally biased region" description="Low complexity" evidence="6">
    <location>
        <begin position="88"/>
        <end position="110"/>
    </location>
</feature>
<name>A0A066V5L7_TILAU</name>
<keyword evidence="4 7" id="KW-1133">Transmembrane helix</keyword>
<dbReference type="InParanoid" id="A0A066V5L7"/>
<dbReference type="HOGENOM" id="CLU_513068_0_0_1"/>
<dbReference type="GO" id="GO:0005789">
    <property type="term" value="C:endoplasmic reticulum membrane"/>
    <property type="evidence" value="ECO:0007669"/>
    <property type="project" value="UniProtKB-SubCell"/>
</dbReference>
<dbReference type="PANTHER" id="PTHR31394">
    <property type="entry name" value="TRANSMEMBRANE PROTEIN 199"/>
    <property type="match status" value="1"/>
</dbReference>
<dbReference type="PANTHER" id="PTHR31394:SF1">
    <property type="entry name" value="TRANSMEMBRANE PROTEIN 199"/>
    <property type="match status" value="1"/>
</dbReference>
<protein>
    <submittedName>
        <fullName evidence="8">Uncharacterized protein</fullName>
    </submittedName>
</protein>
<evidence type="ECO:0000313" key="8">
    <source>
        <dbReference type="EMBL" id="KDN37032.1"/>
    </source>
</evidence>
<feature type="compositionally biased region" description="Polar residues" evidence="6">
    <location>
        <begin position="235"/>
        <end position="256"/>
    </location>
</feature>
<feature type="transmembrane region" description="Helical" evidence="7">
    <location>
        <begin position="409"/>
        <end position="431"/>
    </location>
</feature>
<feature type="compositionally biased region" description="Basic residues" evidence="6">
    <location>
        <begin position="521"/>
        <end position="531"/>
    </location>
</feature>
<dbReference type="AlphaFoldDB" id="A0A066V5L7"/>